<dbReference type="GO" id="GO:0070059">
    <property type="term" value="P:intrinsic apoptotic signaling pathway in response to endoplasmic reticulum stress"/>
    <property type="evidence" value="ECO:0007669"/>
    <property type="project" value="TreeGrafter"/>
</dbReference>
<evidence type="ECO:0000259" key="22">
    <source>
        <dbReference type="PROSITE" id="PS51392"/>
    </source>
</evidence>
<evidence type="ECO:0000256" key="1">
    <source>
        <dbReference type="ARBA" id="ARBA00001946"/>
    </source>
</evidence>
<evidence type="ECO:0000256" key="14">
    <source>
        <dbReference type="ARBA" id="ARBA00022989"/>
    </source>
</evidence>
<accession>A0A068RZ83</accession>
<dbReference type="InterPro" id="IPR011009">
    <property type="entry name" value="Kinase-like_dom_sf"/>
</dbReference>
<evidence type="ECO:0000256" key="6">
    <source>
        <dbReference type="ARBA" id="ARBA00022692"/>
    </source>
</evidence>
<dbReference type="PROSITE" id="PS00108">
    <property type="entry name" value="PROTEIN_KINASE_ST"/>
    <property type="match status" value="1"/>
</dbReference>
<dbReference type="PROSITE" id="PS50011">
    <property type="entry name" value="PROTEIN_KINASE_DOM"/>
    <property type="match status" value="1"/>
</dbReference>
<dbReference type="InterPro" id="IPR010513">
    <property type="entry name" value="KEN_dom"/>
</dbReference>
<dbReference type="Proteomes" id="UP000027586">
    <property type="component" value="Unassembled WGS sequence"/>
</dbReference>
<feature type="chain" id="PRO_5001655341" description="non-specific serine/threonine protein kinase" evidence="20">
    <location>
        <begin position="22"/>
        <end position="1098"/>
    </location>
</feature>
<keyword evidence="4" id="KW-0723">Serine/threonine-protein kinase</keyword>
<feature type="domain" description="KEN" evidence="22">
    <location>
        <begin position="966"/>
        <end position="1098"/>
    </location>
</feature>
<dbReference type="SMART" id="SM00564">
    <property type="entry name" value="PQQ"/>
    <property type="match status" value="3"/>
</dbReference>
<proteinExistence type="predicted"/>
<dbReference type="PROSITE" id="PS51392">
    <property type="entry name" value="KEN"/>
    <property type="match status" value="1"/>
</dbReference>
<keyword evidence="5" id="KW-0808">Transferase</keyword>
<dbReference type="FunFam" id="3.30.200.20:FF:000077">
    <property type="entry name" value="Putative Serine/threonine-protein kinase/endoribonuclease IRE1"/>
    <property type="match status" value="1"/>
</dbReference>
<keyword evidence="12" id="KW-0067">ATP-binding</keyword>
<dbReference type="InterPro" id="IPR018391">
    <property type="entry name" value="PQQ_b-propeller_rpt"/>
</dbReference>
<feature type="domain" description="Protein kinase" evidence="21">
    <location>
        <begin position="669"/>
        <end position="963"/>
    </location>
</feature>
<evidence type="ECO:0000256" key="3">
    <source>
        <dbReference type="ARBA" id="ARBA00012513"/>
    </source>
</evidence>
<dbReference type="GO" id="GO:0006397">
    <property type="term" value="P:mRNA processing"/>
    <property type="evidence" value="ECO:0007669"/>
    <property type="project" value="InterPro"/>
</dbReference>
<dbReference type="InterPro" id="IPR015943">
    <property type="entry name" value="WD40/YVTN_repeat-like_dom_sf"/>
</dbReference>
<dbReference type="Gene3D" id="1.10.510.10">
    <property type="entry name" value="Transferase(Phosphotransferase) domain 1"/>
    <property type="match status" value="1"/>
</dbReference>
<dbReference type="FunFam" id="1.10.510.10:FF:000572">
    <property type="entry name" value="Serine/threonine-protein kinase/endoribonuclease IRE1"/>
    <property type="match status" value="1"/>
</dbReference>
<dbReference type="GO" id="GO:0005524">
    <property type="term" value="F:ATP binding"/>
    <property type="evidence" value="ECO:0007669"/>
    <property type="project" value="UniProtKB-KW"/>
</dbReference>
<sequence>MRRWLSIPFAILLFIISFGAALDKRNYHSTGYRKATIYPRDQQVAARYAHSLQRHQGQPTVLNNERPDGLIPTDMVLISSLDGSIRAVDRFKAIVYWTLPGRASGASGGTLIKSTVHIPATAKKITPDSSLGALVGSEDMVDDHNNSDNNNNDDHHRQEQHWIEQEKHDLYYIVEPHNGGGLYLYGSGKPLEKLPFTIRDIVHESPLRTRNGTTYIGSKTTLMLGIDPRSGEILQRLDLDQEQDAIYMATQKKLPPHTIYLGLDEYNVAIFDNERQRRWDLQYSEYVPNKLDFDVPANRIVSDVYIAPGADGTVTAIDATTGTELWSRDLPKPVSVFDVYRRHDYTLALCKQIPPMTLRQGIIGRMLEAMRQEQHGTPTAYVGVHEGNLYALSTENYPLAQLWPKAPVYGGLPGRDPLLLEAGDTEGDDNGNDDREDTYWSQNPNGMCFPGSKEYPVCAVGNHPVLLPPSAKQKDDPARHVALLPAAETPRSSMPYYKDEIGGFFVDGAGKFWKTYLLILATIAYIYRARLHQLYIIYVPWLIQRAKRRYKAFLRKRAKKAAAIAAATKTTKTTPEATLVDESPISRIETINQNATKPQEIPDTRELIPSTEKSSSKDTSPLSPKSSQPQKSSSSSSSSPSPLPRAPLTVTKTVIQQDTDKQTESRVLKLSNSVLGYGSHGTVVYKGEFDGRQVAVKRLLIDFYDIAFHEVKLLQESDDHPNVVRYFYKEETDRFLYIALELCYGSLHEYMERTLSVPDMRMIDQMDPGEILYQIISGVQHLHSLKIVHRDIKPQNILLAPSKRSQSQIMRVLISDFGLCKKLEGEQSSFHYTAISPAGTAGWRAPELLAGVLAEASDSNTSNGTQLANGDNNNSILSPTKATRAIDIFSAGCVFYYVLSGGDHPFGDRFSRENNILKANHSLDKLQDMGEDGVEAMDLIERMISHDPKSRPNADTVLKHPFFWSPAKRLAFLQDASDRFEVERRDPPSAILQRLEGNTHQVIGYDWSRRLDRVVNNDLRKFRKYDGRRVRDLLRVLRNKKHHWSDLDESVKQVLGEPPNDYLYYFTARFPRLFLHTYYVIAENRQLRNEGSLRQYFY</sequence>
<evidence type="ECO:0000313" key="23">
    <source>
        <dbReference type="EMBL" id="CDH55448.1"/>
    </source>
</evidence>
<evidence type="ECO:0000256" key="16">
    <source>
        <dbReference type="ARBA" id="ARBA00023180"/>
    </source>
</evidence>
<dbReference type="InterPro" id="IPR011047">
    <property type="entry name" value="Quinoprotein_ADH-like_sf"/>
</dbReference>
<dbReference type="SMART" id="SM00580">
    <property type="entry name" value="PUG"/>
    <property type="match status" value="1"/>
</dbReference>
<dbReference type="Pfam" id="PF06479">
    <property type="entry name" value="Ribonuc_2-5A"/>
    <property type="match status" value="1"/>
</dbReference>
<name>A0A068RZ83_9FUNG</name>
<dbReference type="VEuPathDB" id="FungiDB:LCOR_06590.1"/>
<dbReference type="PANTHER" id="PTHR13954">
    <property type="entry name" value="IRE1-RELATED"/>
    <property type="match status" value="1"/>
</dbReference>
<keyword evidence="6" id="KW-0812">Transmembrane</keyword>
<evidence type="ECO:0000256" key="13">
    <source>
        <dbReference type="ARBA" id="ARBA00022842"/>
    </source>
</evidence>
<dbReference type="GO" id="GO:0004521">
    <property type="term" value="F:RNA endonuclease activity"/>
    <property type="evidence" value="ECO:0007669"/>
    <property type="project" value="InterPro"/>
</dbReference>
<evidence type="ECO:0000256" key="11">
    <source>
        <dbReference type="ARBA" id="ARBA00022801"/>
    </source>
</evidence>
<evidence type="ECO:0000256" key="5">
    <source>
        <dbReference type="ARBA" id="ARBA00022679"/>
    </source>
</evidence>
<dbReference type="GO" id="GO:0051082">
    <property type="term" value="F:unfolded protein binding"/>
    <property type="evidence" value="ECO:0007669"/>
    <property type="project" value="TreeGrafter"/>
</dbReference>
<keyword evidence="8 20" id="KW-0732">Signal</keyword>
<dbReference type="GO" id="GO:0046872">
    <property type="term" value="F:metal ion binding"/>
    <property type="evidence" value="ECO:0007669"/>
    <property type="project" value="UniProtKB-KW"/>
</dbReference>
<dbReference type="GO" id="GO:0036498">
    <property type="term" value="P:IRE1-mediated unfolded protein response"/>
    <property type="evidence" value="ECO:0007669"/>
    <property type="project" value="TreeGrafter"/>
</dbReference>
<keyword evidence="10 23" id="KW-0418">Kinase</keyword>
<dbReference type="CDD" id="cd13982">
    <property type="entry name" value="STKc_IRE1"/>
    <property type="match status" value="1"/>
</dbReference>
<keyword evidence="15" id="KW-0472">Membrane</keyword>
<evidence type="ECO:0000256" key="12">
    <source>
        <dbReference type="ARBA" id="ARBA00022840"/>
    </source>
</evidence>
<evidence type="ECO:0000256" key="2">
    <source>
        <dbReference type="ARBA" id="ARBA00004479"/>
    </source>
</evidence>
<dbReference type="Gene3D" id="1.20.1440.180">
    <property type="entry name" value="KEN domain"/>
    <property type="match status" value="1"/>
</dbReference>
<feature type="region of interest" description="Disordered" evidence="19">
    <location>
        <begin position="572"/>
        <end position="665"/>
    </location>
</feature>
<keyword evidence="7" id="KW-0479">Metal-binding</keyword>
<dbReference type="GO" id="GO:0004674">
    <property type="term" value="F:protein serine/threonine kinase activity"/>
    <property type="evidence" value="ECO:0007669"/>
    <property type="project" value="UniProtKB-KW"/>
</dbReference>
<dbReference type="Pfam" id="PF00069">
    <property type="entry name" value="Pkinase"/>
    <property type="match status" value="2"/>
</dbReference>
<gene>
    <name evidence="23" type="ORF">LCOR_06590.1</name>
</gene>
<protein>
    <recommendedName>
        <fullName evidence="3">non-specific serine/threonine protein kinase</fullName>
        <ecNumber evidence="3">2.7.11.1</ecNumber>
    </recommendedName>
</protein>
<reference evidence="23" key="1">
    <citation type="submission" date="2013-08" db="EMBL/GenBank/DDBJ databases">
        <title>Gene expansion shapes genome architecture in the human pathogen Lichtheimia corymbifera: an evolutionary genomics analysis in the ancient terrestrial Mucorales (Mucoromycotina).</title>
        <authorList>
            <person name="Schwartze V.U."/>
            <person name="Winter S."/>
            <person name="Shelest E."/>
            <person name="Marcet-Houben M."/>
            <person name="Horn F."/>
            <person name="Wehner S."/>
            <person name="Hoffmann K."/>
            <person name="Riege K."/>
            <person name="Sammeth M."/>
            <person name="Nowrousian M."/>
            <person name="Valiante V."/>
            <person name="Linde J."/>
            <person name="Jacobsen I.D."/>
            <person name="Marz M."/>
            <person name="Brakhage A.A."/>
            <person name="Gabaldon T."/>
            <person name="Bocker S."/>
            <person name="Voigt K."/>
        </authorList>
    </citation>
    <scope>NUCLEOTIDE SEQUENCE [LARGE SCALE GENOMIC DNA]</scope>
    <source>
        <strain evidence="23">FSU 9682</strain>
    </source>
</reference>
<dbReference type="SUPFAM" id="SSF50998">
    <property type="entry name" value="Quinoprotein alcohol dehydrogenase-like"/>
    <property type="match status" value="1"/>
</dbReference>
<feature type="compositionally biased region" description="Low complexity" evidence="19">
    <location>
        <begin position="620"/>
        <end position="640"/>
    </location>
</feature>
<feature type="region of interest" description="Disordered" evidence="19">
    <location>
        <begin position="135"/>
        <end position="159"/>
    </location>
</feature>
<dbReference type="EMBL" id="CBTN010000029">
    <property type="protein sequence ID" value="CDH55448.1"/>
    <property type="molecule type" value="Genomic_DNA"/>
</dbReference>
<dbReference type="InterPro" id="IPR045133">
    <property type="entry name" value="IRE1/2-like"/>
</dbReference>
<dbReference type="EC" id="2.7.11.1" evidence="3"/>
<keyword evidence="14" id="KW-1133">Transmembrane helix</keyword>
<dbReference type="Gene3D" id="2.130.10.10">
    <property type="entry name" value="YVTN repeat-like/Quinoprotein amine dehydrogenase"/>
    <property type="match status" value="1"/>
</dbReference>
<dbReference type="STRING" id="1263082.A0A068RZ83"/>
<organism evidence="23 24">
    <name type="scientific">Lichtheimia corymbifera JMRC:FSU:9682</name>
    <dbReference type="NCBI Taxonomy" id="1263082"/>
    <lineage>
        <taxon>Eukaryota</taxon>
        <taxon>Fungi</taxon>
        <taxon>Fungi incertae sedis</taxon>
        <taxon>Mucoromycota</taxon>
        <taxon>Mucoromycotina</taxon>
        <taxon>Mucoromycetes</taxon>
        <taxon>Mucorales</taxon>
        <taxon>Lichtheimiaceae</taxon>
        <taxon>Lichtheimia</taxon>
    </lineage>
</organism>
<dbReference type="InterPro" id="IPR008271">
    <property type="entry name" value="Ser/Thr_kinase_AS"/>
</dbReference>
<dbReference type="InterPro" id="IPR000719">
    <property type="entry name" value="Prot_kinase_dom"/>
</dbReference>
<keyword evidence="16" id="KW-0325">Glycoprotein</keyword>
<evidence type="ECO:0000256" key="15">
    <source>
        <dbReference type="ARBA" id="ARBA00023136"/>
    </source>
</evidence>
<comment type="cofactor">
    <cofactor evidence="1">
        <name>Mg(2+)</name>
        <dbReference type="ChEBI" id="CHEBI:18420"/>
    </cofactor>
</comment>
<dbReference type="Gene3D" id="3.30.200.20">
    <property type="entry name" value="Phosphorylase Kinase, domain 1"/>
    <property type="match status" value="1"/>
</dbReference>
<feature type="signal peptide" evidence="20">
    <location>
        <begin position="1"/>
        <end position="21"/>
    </location>
</feature>
<evidence type="ECO:0000256" key="4">
    <source>
        <dbReference type="ARBA" id="ARBA00022527"/>
    </source>
</evidence>
<dbReference type="PANTHER" id="PTHR13954:SF6">
    <property type="entry name" value="NON-SPECIFIC SERINE_THREONINE PROTEIN KINASE"/>
    <property type="match status" value="1"/>
</dbReference>
<evidence type="ECO:0000256" key="20">
    <source>
        <dbReference type="SAM" id="SignalP"/>
    </source>
</evidence>
<feature type="compositionally biased region" description="Basic and acidic residues" evidence="19">
    <location>
        <begin position="142"/>
        <end position="159"/>
    </location>
</feature>
<dbReference type="InterPro" id="IPR038357">
    <property type="entry name" value="KEN_sf"/>
</dbReference>
<evidence type="ECO:0000256" key="19">
    <source>
        <dbReference type="SAM" id="MobiDB-lite"/>
    </source>
</evidence>
<evidence type="ECO:0000259" key="21">
    <source>
        <dbReference type="PROSITE" id="PS50011"/>
    </source>
</evidence>
<dbReference type="GO" id="GO:0016787">
    <property type="term" value="F:hydrolase activity"/>
    <property type="evidence" value="ECO:0007669"/>
    <property type="project" value="UniProtKB-KW"/>
</dbReference>
<comment type="catalytic activity">
    <reaction evidence="18">
        <text>L-seryl-[protein] + ATP = O-phospho-L-seryl-[protein] + ADP + H(+)</text>
        <dbReference type="Rhea" id="RHEA:17989"/>
        <dbReference type="Rhea" id="RHEA-COMP:9863"/>
        <dbReference type="Rhea" id="RHEA-COMP:11604"/>
        <dbReference type="ChEBI" id="CHEBI:15378"/>
        <dbReference type="ChEBI" id="CHEBI:29999"/>
        <dbReference type="ChEBI" id="CHEBI:30616"/>
        <dbReference type="ChEBI" id="CHEBI:83421"/>
        <dbReference type="ChEBI" id="CHEBI:456216"/>
        <dbReference type="EC" id="2.7.11.1"/>
    </reaction>
    <physiologicalReaction direction="left-to-right" evidence="18">
        <dbReference type="Rhea" id="RHEA:17990"/>
    </physiologicalReaction>
</comment>
<comment type="catalytic activity">
    <reaction evidence="17">
        <text>L-threonyl-[protein] + ATP = O-phospho-L-threonyl-[protein] + ADP + H(+)</text>
        <dbReference type="Rhea" id="RHEA:46608"/>
        <dbReference type="Rhea" id="RHEA-COMP:11060"/>
        <dbReference type="Rhea" id="RHEA-COMP:11605"/>
        <dbReference type="ChEBI" id="CHEBI:15378"/>
        <dbReference type="ChEBI" id="CHEBI:30013"/>
        <dbReference type="ChEBI" id="CHEBI:30616"/>
        <dbReference type="ChEBI" id="CHEBI:61977"/>
        <dbReference type="ChEBI" id="CHEBI:456216"/>
        <dbReference type="EC" id="2.7.11.1"/>
    </reaction>
    <physiologicalReaction direction="left-to-right" evidence="17">
        <dbReference type="Rhea" id="RHEA:46609"/>
    </physiologicalReaction>
</comment>
<keyword evidence="11" id="KW-0378">Hydrolase</keyword>
<comment type="subcellular location">
    <subcellularLocation>
        <location evidence="2">Membrane</location>
        <topology evidence="2">Single-pass type I membrane protein</topology>
    </subcellularLocation>
</comment>
<evidence type="ECO:0000256" key="9">
    <source>
        <dbReference type="ARBA" id="ARBA00022741"/>
    </source>
</evidence>
<dbReference type="SUPFAM" id="SSF56112">
    <property type="entry name" value="Protein kinase-like (PK-like)"/>
    <property type="match status" value="1"/>
</dbReference>
<evidence type="ECO:0000256" key="17">
    <source>
        <dbReference type="ARBA" id="ARBA00048659"/>
    </source>
</evidence>
<keyword evidence="9" id="KW-0547">Nucleotide-binding</keyword>
<evidence type="ECO:0000256" key="7">
    <source>
        <dbReference type="ARBA" id="ARBA00022723"/>
    </source>
</evidence>
<keyword evidence="24" id="KW-1185">Reference proteome</keyword>
<comment type="caution">
    <text evidence="23">The sequence shown here is derived from an EMBL/GenBank/DDBJ whole genome shotgun (WGS) entry which is preliminary data.</text>
</comment>
<dbReference type="CDD" id="cd10422">
    <property type="entry name" value="RNase_Ire1"/>
    <property type="match status" value="1"/>
</dbReference>
<dbReference type="OrthoDB" id="63989at2759"/>
<dbReference type="GO" id="GO:1990604">
    <property type="term" value="C:IRE1-TRAF2-ASK1 complex"/>
    <property type="evidence" value="ECO:0007669"/>
    <property type="project" value="TreeGrafter"/>
</dbReference>
<evidence type="ECO:0000256" key="18">
    <source>
        <dbReference type="ARBA" id="ARBA00048977"/>
    </source>
</evidence>
<dbReference type="SMART" id="SM00220">
    <property type="entry name" value="S_TKc"/>
    <property type="match status" value="1"/>
</dbReference>
<evidence type="ECO:0000313" key="24">
    <source>
        <dbReference type="Proteomes" id="UP000027586"/>
    </source>
</evidence>
<keyword evidence="13" id="KW-0460">Magnesium</keyword>
<evidence type="ECO:0000256" key="8">
    <source>
        <dbReference type="ARBA" id="ARBA00022729"/>
    </source>
</evidence>
<evidence type="ECO:0000256" key="10">
    <source>
        <dbReference type="ARBA" id="ARBA00022777"/>
    </source>
</evidence>
<dbReference type="AlphaFoldDB" id="A0A068RZ83"/>